<dbReference type="Proteomes" id="UP000076715">
    <property type="component" value="Unassembled WGS sequence"/>
</dbReference>
<dbReference type="PANTHER" id="PTHR10030">
    <property type="entry name" value="ALPHA-L-FUCOSIDASE"/>
    <property type="match status" value="1"/>
</dbReference>
<dbReference type="GO" id="GO:0016139">
    <property type="term" value="P:glycoside catabolic process"/>
    <property type="evidence" value="ECO:0007669"/>
    <property type="project" value="TreeGrafter"/>
</dbReference>
<dbReference type="OrthoDB" id="1095333at2"/>
<dbReference type="EC" id="3.2.1.51" evidence="3"/>
<comment type="similarity">
    <text evidence="2">Belongs to the glycosyl hydrolase 29 family.</text>
</comment>
<protein>
    <recommendedName>
        <fullName evidence="3">alpha-L-fucosidase</fullName>
        <ecNumber evidence="3">3.2.1.51</ecNumber>
    </recommendedName>
</protein>
<evidence type="ECO:0000313" key="9">
    <source>
        <dbReference type="EMBL" id="KZS40823.1"/>
    </source>
</evidence>
<comment type="caution">
    <text evidence="9">The sequence shown here is derived from an EMBL/GenBank/DDBJ whole genome shotgun (WGS) entry which is preliminary data.</text>
</comment>
<dbReference type="GO" id="GO:0004560">
    <property type="term" value="F:alpha-L-fucosidase activity"/>
    <property type="evidence" value="ECO:0007669"/>
    <property type="project" value="InterPro"/>
</dbReference>
<evidence type="ECO:0000256" key="5">
    <source>
        <dbReference type="ARBA" id="ARBA00022801"/>
    </source>
</evidence>
<keyword evidence="6" id="KW-0326">Glycosidase</keyword>
<dbReference type="InterPro" id="IPR016286">
    <property type="entry name" value="FUC_metazoa-typ"/>
</dbReference>
<dbReference type="GO" id="GO:0005764">
    <property type="term" value="C:lysosome"/>
    <property type="evidence" value="ECO:0007669"/>
    <property type="project" value="TreeGrafter"/>
</dbReference>
<evidence type="ECO:0000256" key="4">
    <source>
        <dbReference type="ARBA" id="ARBA00022729"/>
    </source>
</evidence>
<dbReference type="Gene3D" id="2.60.40.1180">
    <property type="entry name" value="Golgi alpha-mannosidase II"/>
    <property type="match status" value="1"/>
</dbReference>
<dbReference type="SUPFAM" id="SSF51445">
    <property type="entry name" value="(Trans)glycosidases"/>
    <property type="match status" value="1"/>
</dbReference>
<dbReference type="EMBL" id="LQRT01000013">
    <property type="protein sequence ID" value="KZS40823.1"/>
    <property type="molecule type" value="Genomic_DNA"/>
</dbReference>
<evidence type="ECO:0000256" key="3">
    <source>
        <dbReference type="ARBA" id="ARBA00012662"/>
    </source>
</evidence>
<evidence type="ECO:0000256" key="1">
    <source>
        <dbReference type="ARBA" id="ARBA00004071"/>
    </source>
</evidence>
<evidence type="ECO:0000259" key="7">
    <source>
        <dbReference type="Pfam" id="PF01120"/>
    </source>
</evidence>
<dbReference type="Pfam" id="PF16757">
    <property type="entry name" value="Fucosidase_C"/>
    <property type="match status" value="1"/>
</dbReference>
<comment type="function">
    <text evidence="1">Alpha-L-fucosidase is responsible for hydrolyzing the alpha-1,6-linked fucose joined to the reducing-end N-acetylglucosamine of the carbohydrate moieties of glycoproteins.</text>
</comment>
<keyword evidence="5" id="KW-0378">Hydrolase</keyword>
<feature type="domain" description="Alpha-L-fucosidase C-terminal" evidence="8">
    <location>
        <begin position="423"/>
        <end position="506"/>
    </location>
</feature>
<dbReference type="SMART" id="SM00812">
    <property type="entry name" value="Alpha_L_fucos"/>
    <property type="match status" value="1"/>
</dbReference>
<evidence type="ECO:0000313" key="10">
    <source>
        <dbReference type="Proteomes" id="UP000076715"/>
    </source>
</evidence>
<feature type="domain" description="Glycoside hydrolase family 29 N-terminal" evidence="7">
    <location>
        <begin position="15"/>
        <end position="389"/>
    </location>
</feature>
<dbReference type="PANTHER" id="PTHR10030:SF37">
    <property type="entry name" value="ALPHA-L-FUCOSIDASE-RELATED"/>
    <property type="match status" value="1"/>
</dbReference>
<evidence type="ECO:0000256" key="6">
    <source>
        <dbReference type="ARBA" id="ARBA00023295"/>
    </source>
</evidence>
<dbReference type="InterPro" id="IPR031919">
    <property type="entry name" value="Fucosidase_C"/>
</dbReference>
<accession>A0A163AUX8</accession>
<dbReference type="GO" id="GO:0006004">
    <property type="term" value="P:fucose metabolic process"/>
    <property type="evidence" value="ECO:0007669"/>
    <property type="project" value="InterPro"/>
</dbReference>
<dbReference type="STRING" id="1642818.AWE51_05030"/>
<keyword evidence="4" id="KW-0732">Signal</keyword>
<keyword evidence="10" id="KW-1185">Reference proteome</keyword>
<name>A0A163AUX8_9FLAO</name>
<dbReference type="Gene3D" id="3.20.20.80">
    <property type="entry name" value="Glycosidases"/>
    <property type="match status" value="1"/>
</dbReference>
<dbReference type="RefSeq" id="WP_066314616.1">
    <property type="nucleotide sequence ID" value="NZ_LQRT01000013.1"/>
</dbReference>
<organism evidence="9 10">
    <name type="scientific">Aquimarina aggregata</name>
    <dbReference type="NCBI Taxonomy" id="1642818"/>
    <lineage>
        <taxon>Bacteria</taxon>
        <taxon>Pseudomonadati</taxon>
        <taxon>Bacteroidota</taxon>
        <taxon>Flavobacteriia</taxon>
        <taxon>Flavobacteriales</taxon>
        <taxon>Flavobacteriaceae</taxon>
        <taxon>Aquimarina</taxon>
    </lineage>
</organism>
<dbReference type="InterPro" id="IPR017853">
    <property type="entry name" value="GH"/>
</dbReference>
<gene>
    <name evidence="9" type="ORF">AWE51_05030</name>
</gene>
<dbReference type="InterPro" id="IPR057739">
    <property type="entry name" value="Glyco_hydro_29_N"/>
</dbReference>
<dbReference type="Pfam" id="PF01120">
    <property type="entry name" value="Alpha_L_fucos"/>
    <property type="match status" value="1"/>
</dbReference>
<evidence type="ECO:0000256" key="2">
    <source>
        <dbReference type="ARBA" id="ARBA00007951"/>
    </source>
</evidence>
<dbReference type="InterPro" id="IPR000933">
    <property type="entry name" value="Glyco_hydro_29"/>
</dbReference>
<dbReference type="PIRSF" id="PIRSF001092">
    <property type="entry name" value="Alpha-L-fucosidase"/>
    <property type="match status" value="1"/>
</dbReference>
<sequence>MIIGTFVLITCNSKNVNSKKTIFEPTWESLAKHDTEPEWFKDSKFGIYFHWGLFTVPEYYDEKYPRWMYFEKLPEKGWGGPVRKHHNETYGGVEKFNYHDFIPMFKAEKFNAAVWAELFELSGAKFAGPVAQHHDGFAMWDSDVNPFNVMDKGPKKDITGELFQELKKRKIKTIATFHHARNLARHANDTSQWADKCDKPMMSNDSYYPYHPNLITSTKDAELKYLYGNISEQEFNDYWLNQVNEVVENYAPDMIWFDSWLHLIPENYRKKMVAHHFNTGVNRGQKPIVFYKQQDLPDNVGLLDIEQGGKKGMSKQYWLTDITITKWGWSYTNKLKCKKPDILIRNMIDVWSKKGVVLLNLSPRANGTIPNEQQEVLKSIGKWMNKHKEAVYETRTHTTYGYGVVAVKDNVHGGQSATIKYTKDDVRFTTSKDKKTIYIFTLGMPEAKTNLEINHVIDISKNQPIKRVSIIGSKSTLDWSVNDDKLIVKTPETTEMDEIATVFKLEFLQPIQAKPLINK</sequence>
<dbReference type="AlphaFoldDB" id="A0A163AUX8"/>
<reference evidence="9 10" key="1">
    <citation type="submission" date="2016-01" db="EMBL/GenBank/DDBJ databases">
        <title>The draft genome sequence of Aquimarina sp. RZW4-3-2.</title>
        <authorList>
            <person name="Wang Y."/>
        </authorList>
    </citation>
    <scope>NUCLEOTIDE SEQUENCE [LARGE SCALE GENOMIC DNA]</scope>
    <source>
        <strain evidence="9 10">RZW4-3-2</strain>
    </source>
</reference>
<dbReference type="InterPro" id="IPR013780">
    <property type="entry name" value="Glyco_hydro_b"/>
</dbReference>
<evidence type="ECO:0000259" key="8">
    <source>
        <dbReference type="Pfam" id="PF16757"/>
    </source>
</evidence>
<proteinExistence type="inferred from homology"/>